<keyword evidence="2" id="KW-1185">Reference proteome</keyword>
<dbReference type="Proteomes" id="UP001474421">
    <property type="component" value="Unassembled WGS sequence"/>
</dbReference>
<gene>
    <name evidence="1" type="ORF">NXF25_018353</name>
</gene>
<organism evidence="1 2">
    <name type="scientific">Crotalus adamanteus</name>
    <name type="common">Eastern diamondback rattlesnake</name>
    <dbReference type="NCBI Taxonomy" id="8729"/>
    <lineage>
        <taxon>Eukaryota</taxon>
        <taxon>Metazoa</taxon>
        <taxon>Chordata</taxon>
        <taxon>Craniata</taxon>
        <taxon>Vertebrata</taxon>
        <taxon>Euteleostomi</taxon>
        <taxon>Lepidosauria</taxon>
        <taxon>Squamata</taxon>
        <taxon>Bifurcata</taxon>
        <taxon>Unidentata</taxon>
        <taxon>Episquamata</taxon>
        <taxon>Toxicofera</taxon>
        <taxon>Serpentes</taxon>
        <taxon>Colubroidea</taxon>
        <taxon>Viperidae</taxon>
        <taxon>Crotalinae</taxon>
        <taxon>Crotalus</taxon>
    </lineage>
</organism>
<accession>A0AAW1AM87</accession>
<dbReference type="EMBL" id="JAOTOJ010000019">
    <property type="protein sequence ID" value="KAK9391023.1"/>
    <property type="molecule type" value="Genomic_DNA"/>
</dbReference>
<evidence type="ECO:0000313" key="2">
    <source>
        <dbReference type="Proteomes" id="UP001474421"/>
    </source>
</evidence>
<sequence length="247" mass="26551">MLQFPNPQIVNQAICSPGINNPHGSSECKCLPNPPRCLTISSNVSSLASPLLSARRLAPHRCAPHKCVHPNLVLLKIVSPDLVLKIVSPDLALKIVFPNLVLKIVSPNLALKIVSPDLALKIVFPNLVLKILSPNLAPPNPVPKTSNAAILPKTNIQNVIEMPSTGGVEKEGRRAWGFVDLYAWMNFFLTNLVNSTLGASASKHHDSVCSLGHVKLSTSGQNPQMFWVAVLGPMANIVGEENLNVLS</sequence>
<comment type="caution">
    <text evidence="1">The sequence shown here is derived from an EMBL/GenBank/DDBJ whole genome shotgun (WGS) entry which is preliminary data.</text>
</comment>
<name>A0AAW1AM87_CROAD</name>
<reference evidence="1 2" key="1">
    <citation type="journal article" date="2024" name="Proc. Natl. Acad. Sci. U.S.A.">
        <title>The genetic regulatory architecture and epigenomic basis for age-related changes in rattlesnake venom.</title>
        <authorList>
            <person name="Hogan M.P."/>
            <person name="Holding M.L."/>
            <person name="Nystrom G.S."/>
            <person name="Colston T.J."/>
            <person name="Bartlett D.A."/>
            <person name="Mason A.J."/>
            <person name="Ellsworth S.A."/>
            <person name="Rautsaw R.M."/>
            <person name="Lawrence K.C."/>
            <person name="Strickland J.L."/>
            <person name="He B."/>
            <person name="Fraser P."/>
            <person name="Margres M.J."/>
            <person name="Gilbert D.M."/>
            <person name="Gibbs H.L."/>
            <person name="Parkinson C.L."/>
            <person name="Rokyta D.R."/>
        </authorList>
    </citation>
    <scope>NUCLEOTIDE SEQUENCE [LARGE SCALE GENOMIC DNA]</scope>
    <source>
        <strain evidence="1">DRR0105</strain>
    </source>
</reference>
<protein>
    <submittedName>
        <fullName evidence="1">Uncharacterized protein</fullName>
    </submittedName>
</protein>
<dbReference type="AlphaFoldDB" id="A0AAW1AM87"/>
<proteinExistence type="predicted"/>
<evidence type="ECO:0000313" key="1">
    <source>
        <dbReference type="EMBL" id="KAK9391023.1"/>
    </source>
</evidence>